<feature type="compositionally biased region" description="Polar residues" evidence="1">
    <location>
        <begin position="154"/>
        <end position="165"/>
    </location>
</feature>
<dbReference type="Proteomes" id="UP001360953">
    <property type="component" value="Unassembled WGS sequence"/>
</dbReference>
<sequence length="194" mass="22400">MASDQWNGFHHAPHPDEDDDWYYDEPEYLADQPPPPPPPQQPQQPQQSAMLHYQPYAQPAPQPKVRVDLSRVSYSTWQNPWQSSLRYQNQQSARPAYGYSAWDYQEEEEEQDEEYASSGMEYVDEDSFHANPHFLDQDEPESGPSEASHPLSLQPANFLQASPSHPLQAVARASTFQKDSRIPRARQLEMAKKF</sequence>
<evidence type="ECO:0000313" key="2">
    <source>
        <dbReference type="EMBL" id="KAK7529279.1"/>
    </source>
</evidence>
<accession>A0ABR1L3H9</accession>
<feature type="compositionally biased region" description="Acidic residues" evidence="1">
    <location>
        <begin position="104"/>
        <end position="115"/>
    </location>
</feature>
<proteinExistence type="predicted"/>
<dbReference type="EMBL" id="JBBPEH010000017">
    <property type="protein sequence ID" value="KAK7529279.1"/>
    <property type="molecule type" value="Genomic_DNA"/>
</dbReference>
<comment type="caution">
    <text evidence="2">The sequence shown here is derived from an EMBL/GenBank/DDBJ whole genome shotgun (WGS) entry which is preliminary data.</text>
</comment>
<feature type="region of interest" description="Disordered" evidence="1">
    <location>
        <begin position="1"/>
        <end position="67"/>
    </location>
</feature>
<feature type="compositionally biased region" description="Pro residues" evidence="1">
    <location>
        <begin position="32"/>
        <end position="42"/>
    </location>
</feature>
<evidence type="ECO:0000256" key="1">
    <source>
        <dbReference type="SAM" id="MobiDB-lite"/>
    </source>
</evidence>
<evidence type="ECO:0000313" key="3">
    <source>
        <dbReference type="Proteomes" id="UP001360953"/>
    </source>
</evidence>
<reference evidence="2 3" key="1">
    <citation type="submission" date="2024-04" db="EMBL/GenBank/DDBJ databases">
        <title>Phyllosticta paracitricarpa is synonymous to the EU quarantine fungus P. citricarpa based on phylogenomic analyses.</title>
        <authorList>
            <consortium name="Lawrence Berkeley National Laboratory"/>
            <person name="Van ingen-buijs V.A."/>
            <person name="Van westerhoven A.C."/>
            <person name="Haridas S."/>
            <person name="Skiadas P."/>
            <person name="Martin F."/>
            <person name="Groenewald J.Z."/>
            <person name="Crous P.W."/>
            <person name="Seidl M.F."/>
        </authorList>
    </citation>
    <scope>NUCLEOTIDE SEQUENCE [LARGE SCALE GENOMIC DNA]</scope>
    <source>
        <strain evidence="2 3">CPC 17464</strain>
    </source>
</reference>
<dbReference type="RefSeq" id="XP_066649859.1">
    <property type="nucleotide sequence ID" value="XM_066794317.1"/>
</dbReference>
<protein>
    <submittedName>
        <fullName evidence="2">Uncharacterized protein</fullName>
    </submittedName>
</protein>
<feature type="region of interest" description="Disordered" evidence="1">
    <location>
        <begin position="100"/>
        <end position="194"/>
    </location>
</feature>
<dbReference type="GeneID" id="92027223"/>
<gene>
    <name evidence="2" type="ORF">J3D65DRAFT_177853</name>
</gene>
<keyword evidence="3" id="KW-1185">Reference proteome</keyword>
<feature type="compositionally biased region" description="Low complexity" evidence="1">
    <location>
        <begin position="43"/>
        <end position="59"/>
    </location>
</feature>
<feature type="compositionally biased region" description="Basic and acidic residues" evidence="1">
    <location>
        <begin position="178"/>
        <end position="194"/>
    </location>
</feature>
<organism evidence="2 3">
    <name type="scientific">Phyllosticta citribraziliensis</name>
    <dbReference type="NCBI Taxonomy" id="989973"/>
    <lineage>
        <taxon>Eukaryota</taxon>
        <taxon>Fungi</taxon>
        <taxon>Dikarya</taxon>
        <taxon>Ascomycota</taxon>
        <taxon>Pezizomycotina</taxon>
        <taxon>Dothideomycetes</taxon>
        <taxon>Dothideomycetes incertae sedis</taxon>
        <taxon>Botryosphaeriales</taxon>
        <taxon>Phyllostictaceae</taxon>
        <taxon>Phyllosticta</taxon>
    </lineage>
</organism>
<feature type="compositionally biased region" description="Acidic residues" evidence="1">
    <location>
        <begin position="16"/>
        <end position="28"/>
    </location>
</feature>
<name>A0ABR1L3H9_9PEZI</name>